<name>A0A4V5MK47_9SPHI</name>
<dbReference type="PANTHER" id="PTHR30348">
    <property type="entry name" value="UNCHARACTERIZED PROTEIN YECE"/>
    <property type="match status" value="1"/>
</dbReference>
<dbReference type="InterPro" id="IPR002763">
    <property type="entry name" value="DUF72"/>
</dbReference>
<dbReference type="InterPro" id="IPR036520">
    <property type="entry name" value="UPF0759_sf"/>
</dbReference>
<evidence type="ECO:0000313" key="1">
    <source>
        <dbReference type="EMBL" id="TJZ51798.1"/>
    </source>
</evidence>
<dbReference type="EMBL" id="SUME01000010">
    <property type="protein sequence ID" value="TJZ51798.1"/>
    <property type="molecule type" value="Genomic_DNA"/>
</dbReference>
<accession>A0A4V5MK47</accession>
<dbReference type="Gene3D" id="3.20.20.410">
    <property type="entry name" value="Protein of unknown function UPF0759"/>
    <property type="match status" value="1"/>
</dbReference>
<keyword evidence="2" id="KW-1185">Reference proteome</keyword>
<dbReference type="Proteomes" id="UP000306808">
    <property type="component" value="Unassembled WGS sequence"/>
</dbReference>
<dbReference type="RefSeq" id="WP_136903107.1">
    <property type="nucleotide sequence ID" value="NZ_SUME01000010.1"/>
</dbReference>
<organism evidence="1 2">
    <name type="scientific">Sphingobacterium olei</name>
    <dbReference type="NCBI Taxonomy" id="2571155"/>
    <lineage>
        <taxon>Bacteria</taxon>
        <taxon>Pseudomonadati</taxon>
        <taxon>Bacteroidota</taxon>
        <taxon>Sphingobacteriia</taxon>
        <taxon>Sphingobacteriales</taxon>
        <taxon>Sphingobacteriaceae</taxon>
        <taxon>Sphingobacterium</taxon>
    </lineage>
</organism>
<protein>
    <submittedName>
        <fullName evidence="1">DUF72 domain-containing protein</fullName>
    </submittedName>
</protein>
<proteinExistence type="predicted"/>
<comment type="caution">
    <text evidence="1">The sequence shown here is derived from an EMBL/GenBank/DDBJ whole genome shotgun (WGS) entry which is preliminary data.</text>
</comment>
<dbReference type="Pfam" id="PF01904">
    <property type="entry name" value="DUF72"/>
    <property type="match status" value="1"/>
</dbReference>
<sequence>MNPLYFSGTSGILLPYKNKSFYPEPLRLKSRLAVYSILFNSLEVNSSFYKVPLSNTVRRWSEEVTDNFRFTFKLWRGITHTKGLIFNPVDVTSFMETIDAIGEKKGCLLVQLPPSTGFHSFARLQQLMERISASNPKQDWKVCVEFRQASWYRAETYKLLDAYGVSMVFHDKSSIGLNIEQMETKFIYLRFHGPNGDFKGSYDDDFLMEYSYYIKDWLSSGKEVFVYFNNTIGEAIANVNLLKHYVENSD</sequence>
<dbReference type="PANTHER" id="PTHR30348:SF4">
    <property type="entry name" value="DUF72 DOMAIN-CONTAINING PROTEIN"/>
    <property type="match status" value="1"/>
</dbReference>
<dbReference type="OrthoDB" id="9780310at2"/>
<dbReference type="SUPFAM" id="SSF117396">
    <property type="entry name" value="TM1631-like"/>
    <property type="match status" value="1"/>
</dbReference>
<reference evidence="1 2" key="1">
    <citation type="submission" date="2019-04" db="EMBL/GenBank/DDBJ databases">
        <title>Sphingobacterium olei sp. nov., isolated from oil-contaminated soil.</title>
        <authorList>
            <person name="Liu B."/>
        </authorList>
    </citation>
    <scope>NUCLEOTIDE SEQUENCE [LARGE SCALE GENOMIC DNA]</scope>
    <source>
        <strain evidence="1 2">HAL-9</strain>
    </source>
</reference>
<dbReference type="AlphaFoldDB" id="A0A4V5MK47"/>
<evidence type="ECO:0000313" key="2">
    <source>
        <dbReference type="Proteomes" id="UP000306808"/>
    </source>
</evidence>
<gene>
    <name evidence="1" type="ORF">FAZ15_19820</name>
</gene>